<keyword evidence="1" id="KW-0812">Transmembrane</keyword>
<sequence length="253" mass="29898">MYHCYLKLLQQKVSHYISWNILFLWGFGLWIALCTSNVYHSIIAKQQDFEVLHDISTEAKTIEEMLDVTRTNHTFCNVIIMLKTVLQKDSAMLEYKLIPNSTTSTKYVQTELSCNDEDKWDLMMNRNKNTLDMNVIQSEIIFTSRTLLLFNNCELYRYFNNHRLKNHLLTKYFARQDPVHVENNLEISNEYERNDRILPKKVIKRGIISSSPEFKKFLANLTKSELFYPCMLEVSASYMIRIKSTCKSSRSND</sequence>
<feature type="transmembrane region" description="Helical" evidence="1">
    <location>
        <begin position="16"/>
        <end position="39"/>
    </location>
</feature>
<reference evidence="2" key="1">
    <citation type="submission" date="2019-11" db="EMBL/GenBank/DDBJ databases">
        <title>The nuclear and mitochondrial genomes of Frieseomelitta varia - a highly eusocial stingless bee (Meliponini) with a permanently sterile worker caste.</title>
        <authorList>
            <person name="Freitas F.C.P."/>
            <person name="Lourenco A.P."/>
            <person name="Nunes F.M.F."/>
            <person name="Paschoal A.R."/>
            <person name="Abreu F.C.P."/>
            <person name="Barbin F.O."/>
            <person name="Bataglia L."/>
            <person name="Cardoso-Junior C.A.M."/>
            <person name="Cervoni M.S."/>
            <person name="Silva S.R."/>
            <person name="Dalarmi F."/>
            <person name="Del Lama M.A."/>
            <person name="Depintor T.S."/>
            <person name="Ferreira K.M."/>
            <person name="Goria P.S."/>
            <person name="Jaskot M.C."/>
            <person name="Lago D.C."/>
            <person name="Luna-Lucena D."/>
            <person name="Moda L.M."/>
            <person name="Nascimento L."/>
            <person name="Pedrino M."/>
            <person name="Rabico F.O."/>
            <person name="Sanches F.C."/>
            <person name="Santos D.E."/>
            <person name="Santos C.G."/>
            <person name="Vieira J."/>
            <person name="Lopes T.F."/>
            <person name="Barchuk A.R."/>
            <person name="Hartfelder K."/>
            <person name="Simoes Z.L.P."/>
            <person name="Bitondi M.M.G."/>
            <person name="Pinheiro D.G."/>
        </authorList>
    </citation>
    <scope>NUCLEOTIDE SEQUENCE</scope>
    <source>
        <strain evidence="2">USP_RPSP 00005682</strain>
        <tissue evidence="2">Whole individual</tissue>
    </source>
</reference>
<proteinExistence type="predicted"/>
<dbReference type="EMBL" id="WNWW01000412">
    <property type="protein sequence ID" value="KAF3425195.1"/>
    <property type="molecule type" value="Genomic_DNA"/>
</dbReference>
<evidence type="ECO:0000313" key="3">
    <source>
        <dbReference type="Proteomes" id="UP000655588"/>
    </source>
</evidence>
<evidence type="ECO:0000313" key="2">
    <source>
        <dbReference type="EMBL" id="KAF3425195.1"/>
    </source>
</evidence>
<keyword evidence="1" id="KW-0472">Membrane</keyword>
<dbReference type="Proteomes" id="UP000655588">
    <property type="component" value="Unassembled WGS sequence"/>
</dbReference>
<gene>
    <name evidence="2" type="ORF">E2986_07281</name>
</gene>
<keyword evidence="3" id="KW-1185">Reference proteome</keyword>
<keyword evidence="1" id="KW-1133">Transmembrane helix</keyword>
<name>A0A833S5N7_9HYME</name>
<evidence type="ECO:0000256" key="1">
    <source>
        <dbReference type="SAM" id="Phobius"/>
    </source>
</evidence>
<dbReference type="AlphaFoldDB" id="A0A833S5N7"/>
<comment type="caution">
    <text evidence="2">The sequence shown here is derived from an EMBL/GenBank/DDBJ whole genome shotgun (WGS) entry which is preliminary data.</text>
</comment>
<protein>
    <submittedName>
        <fullName evidence="2">Uncharacterized protein</fullName>
    </submittedName>
</protein>
<accession>A0A833S5N7</accession>
<organism evidence="2 3">
    <name type="scientific">Frieseomelitta varia</name>
    <dbReference type="NCBI Taxonomy" id="561572"/>
    <lineage>
        <taxon>Eukaryota</taxon>
        <taxon>Metazoa</taxon>
        <taxon>Ecdysozoa</taxon>
        <taxon>Arthropoda</taxon>
        <taxon>Hexapoda</taxon>
        <taxon>Insecta</taxon>
        <taxon>Pterygota</taxon>
        <taxon>Neoptera</taxon>
        <taxon>Endopterygota</taxon>
        <taxon>Hymenoptera</taxon>
        <taxon>Apocrita</taxon>
        <taxon>Aculeata</taxon>
        <taxon>Apoidea</taxon>
        <taxon>Anthophila</taxon>
        <taxon>Apidae</taxon>
        <taxon>Frieseomelitta</taxon>
    </lineage>
</organism>